<organism evidence="1">
    <name type="scientific">Talaromyces marneffei PM1</name>
    <dbReference type="NCBI Taxonomy" id="1077442"/>
    <lineage>
        <taxon>Eukaryota</taxon>
        <taxon>Fungi</taxon>
        <taxon>Dikarya</taxon>
        <taxon>Ascomycota</taxon>
        <taxon>Pezizomycotina</taxon>
        <taxon>Eurotiomycetes</taxon>
        <taxon>Eurotiomycetidae</taxon>
        <taxon>Eurotiales</taxon>
        <taxon>Trichocomaceae</taxon>
        <taxon>Talaromyces</taxon>
        <taxon>Talaromyces sect. Talaromyces</taxon>
    </lineage>
</organism>
<dbReference type="AlphaFoldDB" id="A0A093VZD3"/>
<dbReference type="HOGENOM" id="CLU_1541128_0_0_1"/>
<protein>
    <submittedName>
        <fullName evidence="1">Uncharacterized protein</fullName>
    </submittedName>
</protein>
<accession>A0A093VZD3</accession>
<name>A0A093VZD3_TALMA</name>
<reference key="1">
    <citation type="journal article" date="2014" name="PLoS Genet.">
        <title>Signature Gene Expression Reveals Novel Clues to the Molecular Mechanisms of Dimorphic Transition in Penicillium marneffei.</title>
        <authorList>
            <person name="Yang E."/>
            <person name="Wang G."/>
            <person name="Cai J."/>
            <person name="Woo P.C."/>
            <person name="Lau S.K."/>
            <person name="Yuen K.-Y."/>
            <person name="Chow W.-N."/>
            <person name="Lin X."/>
        </authorList>
    </citation>
    <scope>NUCLEOTIDE SEQUENCE [LARGE SCALE GENOMIC DNA]</scope>
    <source>
        <strain>PM1</strain>
    </source>
</reference>
<comment type="caution">
    <text evidence="1">The sequence shown here is derived from an EMBL/GenBank/DDBJ whole genome shotgun (WGS) entry which is preliminary data.</text>
</comment>
<reference evidence="1" key="2">
    <citation type="journal article" date="2014" name="PLoS Genet.">
        <title>Signature gene expression reveals novel clues to the molecular mechanisms of dimorphic transition in Penicillium marneffei.</title>
        <authorList>
            <person name="Yang E."/>
            <person name="Wang G."/>
            <person name="Cai J."/>
            <person name="Woo P.C."/>
            <person name="Lau S.K."/>
            <person name="Yuen K.-Y."/>
            <person name="Chow W.-N."/>
            <person name="Lin X."/>
        </authorList>
    </citation>
    <scope>NUCLEOTIDE SEQUENCE</scope>
    <source>
        <strain evidence="1">PM1</strain>
    </source>
</reference>
<dbReference type="EMBL" id="JPOX01000004">
    <property type="protein sequence ID" value="KFX51966.1"/>
    <property type="molecule type" value="Genomic_DNA"/>
</dbReference>
<evidence type="ECO:0000313" key="1">
    <source>
        <dbReference type="EMBL" id="KFX51966.1"/>
    </source>
</evidence>
<sequence length="174" mass="18724">MPTKSSDDRRYRILRPISDMSNNNNGSRYFVIASVIKARSWGERAIPNTESMTFATVATPSMGTVPTVGFKCYTDARDAGATIDPLVSTSMGKIAKPAGTSTAEPEAEPPGVLGIASIKRFDGASRSPFLIPTATYANKTIWAGEKRGNTEKNDMKRATTLALGELLIQSLSYL</sequence>
<proteinExistence type="predicted"/>
<gene>
    <name evidence="1" type="ORF">GQ26_0043120</name>
</gene>